<gene>
    <name evidence="1" type="ORF">BDY21DRAFT_332110</name>
</gene>
<proteinExistence type="predicted"/>
<organism evidence="1 2">
    <name type="scientific">Lineolata rhizophorae</name>
    <dbReference type="NCBI Taxonomy" id="578093"/>
    <lineage>
        <taxon>Eukaryota</taxon>
        <taxon>Fungi</taxon>
        <taxon>Dikarya</taxon>
        <taxon>Ascomycota</taxon>
        <taxon>Pezizomycotina</taxon>
        <taxon>Dothideomycetes</taxon>
        <taxon>Dothideomycetes incertae sedis</taxon>
        <taxon>Lineolatales</taxon>
        <taxon>Lineolataceae</taxon>
        <taxon>Lineolata</taxon>
    </lineage>
</organism>
<keyword evidence="2" id="KW-1185">Reference proteome</keyword>
<accession>A0A6A6PC57</accession>
<dbReference type="EMBL" id="MU001671">
    <property type="protein sequence ID" value="KAF2461429.1"/>
    <property type="molecule type" value="Genomic_DNA"/>
</dbReference>
<dbReference type="Proteomes" id="UP000799766">
    <property type="component" value="Unassembled WGS sequence"/>
</dbReference>
<sequence length="153" mass="17379">MGDVPRPFWSCSVWRRKWGTRGMRPGARRLGLSSGRKSDALPAGLLRGGEDWLKELDCSRGVVVCGFYCWSFETNRRFYLLFSFHDCRRCCFDGYACRRLVSCCLGDTRGDFSLQVSLRLGSLDRVLDLLGDIVLGAQLHCLQMPCVNRRVST</sequence>
<evidence type="ECO:0000313" key="1">
    <source>
        <dbReference type="EMBL" id="KAF2461429.1"/>
    </source>
</evidence>
<protein>
    <submittedName>
        <fullName evidence="1">Uncharacterized protein</fullName>
    </submittedName>
</protein>
<name>A0A6A6PC57_9PEZI</name>
<reference evidence="1" key="1">
    <citation type="journal article" date="2020" name="Stud. Mycol.">
        <title>101 Dothideomycetes genomes: a test case for predicting lifestyles and emergence of pathogens.</title>
        <authorList>
            <person name="Haridas S."/>
            <person name="Albert R."/>
            <person name="Binder M."/>
            <person name="Bloem J."/>
            <person name="Labutti K."/>
            <person name="Salamov A."/>
            <person name="Andreopoulos B."/>
            <person name="Baker S."/>
            <person name="Barry K."/>
            <person name="Bills G."/>
            <person name="Bluhm B."/>
            <person name="Cannon C."/>
            <person name="Castanera R."/>
            <person name="Culley D."/>
            <person name="Daum C."/>
            <person name="Ezra D."/>
            <person name="Gonzalez J."/>
            <person name="Henrissat B."/>
            <person name="Kuo A."/>
            <person name="Liang C."/>
            <person name="Lipzen A."/>
            <person name="Lutzoni F."/>
            <person name="Magnuson J."/>
            <person name="Mondo S."/>
            <person name="Nolan M."/>
            <person name="Ohm R."/>
            <person name="Pangilinan J."/>
            <person name="Park H.-J."/>
            <person name="Ramirez L."/>
            <person name="Alfaro M."/>
            <person name="Sun H."/>
            <person name="Tritt A."/>
            <person name="Yoshinaga Y."/>
            <person name="Zwiers L.-H."/>
            <person name="Turgeon B."/>
            <person name="Goodwin S."/>
            <person name="Spatafora J."/>
            <person name="Crous P."/>
            <person name="Grigoriev I."/>
        </authorList>
    </citation>
    <scope>NUCLEOTIDE SEQUENCE</scope>
    <source>
        <strain evidence="1">ATCC 16933</strain>
    </source>
</reference>
<evidence type="ECO:0000313" key="2">
    <source>
        <dbReference type="Proteomes" id="UP000799766"/>
    </source>
</evidence>
<dbReference type="AlphaFoldDB" id="A0A6A6PC57"/>